<dbReference type="EMBL" id="SMAO01000006">
    <property type="protein sequence ID" value="TCT20136.1"/>
    <property type="molecule type" value="Genomic_DNA"/>
</dbReference>
<reference evidence="1 2" key="1">
    <citation type="submission" date="2019-03" db="EMBL/GenBank/DDBJ databases">
        <title>Genomic Encyclopedia of Type Strains, Phase IV (KMG-IV): sequencing the most valuable type-strain genomes for metagenomic binning, comparative biology and taxonomic classification.</title>
        <authorList>
            <person name="Goeker M."/>
        </authorList>
    </citation>
    <scope>NUCLEOTIDE SEQUENCE [LARGE SCALE GENOMIC DNA]</scope>
    <source>
        <strain evidence="1 2">DSM 13587</strain>
    </source>
</reference>
<comment type="caution">
    <text evidence="1">The sequence shown here is derived from an EMBL/GenBank/DDBJ whole genome shotgun (WGS) entry which is preliminary data.</text>
</comment>
<gene>
    <name evidence="1" type="ORF">EDC35_10663</name>
</gene>
<evidence type="ECO:0000313" key="1">
    <source>
        <dbReference type="EMBL" id="TCT20136.1"/>
    </source>
</evidence>
<name>A0A4R3MX66_9GAMM</name>
<dbReference type="Proteomes" id="UP000295717">
    <property type="component" value="Unassembled WGS sequence"/>
</dbReference>
<protein>
    <submittedName>
        <fullName evidence="1">Uncharacterized protein</fullName>
    </submittedName>
</protein>
<dbReference type="AlphaFoldDB" id="A0A4R3MX66"/>
<sequence>MRVYRRSGEIQIHASVEHHVMSDGPTQNQLKFATESGQAGLVAMRG</sequence>
<keyword evidence="2" id="KW-1185">Reference proteome</keyword>
<proteinExistence type="predicted"/>
<accession>A0A4R3MX66</accession>
<organism evidence="1 2">
    <name type="scientific">Thiobaca trueperi</name>
    <dbReference type="NCBI Taxonomy" id="127458"/>
    <lineage>
        <taxon>Bacteria</taxon>
        <taxon>Pseudomonadati</taxon>
        <taxon>Pseudomonadota</taxon>
        <taxon>Gammaproteobacteria</taxon>
        <taxon>Chromatiales</taxon>
        <taxon>Chromatiaceae</taxon>
        <taxon>Thiobaca</taxon>
    </lineage>
</organism>
<evidence type="ECO:0000313" key="2">
    <source>
        <dbReference type="Proteomes" id="UP000295717"/>
    </source>
</evidence>